<dbReference type="AlphaFoldDB" id="A0A444UCU5"/>
<sequence length="487" mass="55317">MVRAKGQEEQCYCEYCRKENHHHWQDCPEVQKWPCMAGVPDGFSFRAVGGGPCSGESASMVPRLCLAQALHHVLPRSRPPSATCAEEEEGEERPFLEEGEEAGSIPQPTNPSLSCRNFETFLYWNYSDTSLKPTFTVEVVRYTSEFNNSVENISHHYCNVSSFANDIEEHYYLTIKAFAGVEHSTLSLQRFSLKNICMLDFPNVNLTTKGRTLKILFEHPFYVYKNKNPSLKRKFSIDYEYTVEYRKKDEPDQASSKRFTCKKRECESDFVLPKEEDYCLSFSGSMSGIQVISTDESCTGNNPKQKPLDKYIIIILTVTVCVIAITSIVIGLVCSIMRKKNIPLPSSLASMLTGIKPYMNVKKEDSTFSVAKHVETPDQVVEEENRVTEQIKNHDPEHETPRLKIGLNNIVRDDSIIQPEVSDLVLVVSLSDQTDVKENTELLTTEMDNKSDNSFSTVCINGYDRPHVLLEMNTNDTVEGYRPTQLD</sequence>
<protein>
    <submittedName>
        <fullName evidence="5">Interferon gamma receptor 1</fullName>
    </submittedName>
</protein>
<dbReference type="GO" id="GO:0004896">
    <property type="term" value="F:cytokine receptor activity"/>
    <property type="evidence" value="ECO:0007669"/>
    <property type="project" value="TreeGrafter"/>
</dbReference>
<dbReference type="InterPro" id="IPR015373">
    <property type="entry name" value="Interferon/interleukin_rcp_dom"/>
</dbReference>
<dbReference type="Proteomes" id="UP000289886">
    <property type="component" value="Unassembled WGS sequence"/>
</dbReference>
<dbReference type="InterPro" id="IPR050650">
    <property type="entry name" value="Type-II_Cytokine-TF_Rcpt"/>
</dbReference>
<feature type="region of interest" description="Disordered" evidence="1">
    <location>
        <begin position="77"/>
        <end position="109"/>
    </location>
</feature>
<dbReference type="SUPFAM" id="SSF49265">
    <property type="entry name" value="Fibronectin type III"/>
    <property type="match status" value="1"/>
</dbReference>
<organism evidence="5 6">
    <name type="scientific">Acipenser ruthenus</name>
    <name type="common">Sterlet sturgeon</name>
    <dbReference type="NCBI Taxonomy" id="7906"/>
    <lineage>
        <taxon>Eukaryota</taxon>
        <taxon>Metazoa</taxon>
        <taxon>Chordata</taxon>
        <taxon>Craniata</taxon>
        <taxon>Vertebrata</taxon>
        <taxon>Euteleostomi</taxon>
        <taxon>Actinopterygii</taxon>
        <taxon>Chondrostei</taxon>
        <taxon>Acipenseriformes</taxon>
        <taxon>Acipenseridae</taxon>
        <taxon>Acipenser</taxon>
    </lineage>
</organism>
<name>A0A444UCU5_ACIRT</name>
<gene>
    <name evidence="5" type="ORF">EOD39_5793</name>
</gene>
<feature type="domain" description="Interferon/interleukin receptor" evidence="4">
    <location>
        <begin position="199"/>
        <end position="284"/>
    </location>
</feature>
<accession>A0A444UCU5</accession>
<dbReference type="PANTHER" id="PTHR20859">
    <property type="entry name" value="INTERFERON/INTERLEUKIN RECEPTOR"/>
    <property type="match status" value="1"/>
</dbReference>
<keyword evidence="2" id="KW-1133">Transmembrane helix</keyword>
<feature type="compositionally biased region" description="Acidic residues" evidence="1">
    <location>
        <begin position="85"/>
        <end position="101"/>
    </location>
</feature>
<proteinExistence type="predicted"/>
<dbReference type="Pfam" id="PF09294">
    <property type="entry name" value="Interfer-bind"/>
    <property type="match status" value="1"/>
</dbReference>
<evidence type="ECO:0000259" key="3">
    <source>
        <dbReference type="Pfam" id="PF01108"/>
    </source>
</evidence>
<evidence type="ECO:0000313" key="6">
    <source>
        <dbReference type="Proteomes" id="UP000289886"/>
    </source>
</evidence>
<dbReference type="EMBL" id="SCEB01214815">
    <property type="protein sequence ID" value="RXM32979.1"/>
    <property type="molecule type" value="Genomic_DNA"/>
</dbReference>
<keyword evidence="6" id="KW-1185">Reference proteome</keyword>
<evidence type="ECO:0000256" key="2">
    <source>
        <dbReference type="SAM" id="Phobius"/>
    </source>
</evidence>
<feature type="domain" description="Fibronectin type-III" evidence="3">
    <location>
        <begin position="100"/>
        <end position="185"/>
    </location>
</feature>
<dbReference type="InterPro" id="IPR036116">
    <property type="entry name" value="FN3_sf"/>
</dbReference>
<dbReference type="GO" id="GO:0005886">
    <property type="term" value="C:plasma membrane"/>
    <property type="evidence" value="ECO:0007669"/>
    <property type="project" value="TreeGrafter"/>
</dbReference>
<keyword evidence="2" id="KW-0812">Transmembrane</keyword>
<dbReference type="PANTHER" id="PTHR20859:SF87">
    <property type="entry name" value="CYTOKINE RECEPTOR FAMILY MEMBER B13-RELATED"/>
    <property type="match status" value="1"/>
</dbReference>
<dbReference type="InterPro" id="IPR013783">
    <property type="entry name" value="Ig-like_fold"/>
</dbReference>
<feature type="transmembrane region" description="Helical" evidence="2">
    <location>
        <begin position="311"/>
        <end position="334"/>
    </location>
</feature>
<dbReference type="Gene3D" id="2.60.40.10">
    <property type="entry name" value="Immunoglobulins"/>
    <property type="match status" value="1"/>
</dbReference>
<dbReference type="InterPro" id="IPR003961">
    <property type="entry name" value="FN3_dom"/>
</dbReference>
<keyword evidence="5" id="KW-0675">Receptor</keyword>
<evidence type="ECO:0000256" key="1">
    <source>
        <dbReference type="SAM" id="MobiDB-lite"/>
    </source>
</evidence>
<dbReference type="Pfam" id="PF01108">
    <property type="entry name" value="Tissue_fac"/>
    <property type="match status" value="1"/>
</dbReference>
<reference evidence="5 6" key="1">
    <citation type="submission" date="2019-01" db="EMBL/GenBank/DDBJ databases">
        <title>Draft Genome and Complete Hox-Cluster Characterization of the Sterlet Sturgeon (Acipenser ruthenus).</title>
        <authorList>
            <person name="Wei Q."/>
        </authorList>
    </citation>
    <scope>NUCLEOTIDE SEQUENCE [LARGE SCALE GENOMIC DNA]</scope>
    <source>
        <strain evidence="5">WHYD16114868_AA</strain>
        <tissue evidence="5">Blood</tissue>
    </source>
</reference>
<keyword evidence="2" id="KW-0472">Membrane</keyword>
<comment type="caution">
    <text evidence="5">The sequence shown here is derived from an EMBL/GenBank/DDBJ whole genome shotgun (WGS) entry which is preliminary data.</text>
</comment>
<evidence type="ECO:0000259" key="4">
    <source>
        <dbReference type="Pfam" id="PF09294"/>
    </source>
</evidence>
<evidence type="ECO:0000313" key="5">
    <source>
        <dbReference type="EMBL" id="RXM32979.1"/>
    </source>
</evidence>